<protein>
    <recommendedName>
        <fullName evidence="4">BON domain-containing protein</fullName>
    </recommendedName>
</protein>
<evidence type="ECO:0000313" key="2">
    <source>
        <dbReference type="EMBL" id="MFD2024968.1"/>
    </source>
</evidence>
<accession>A0ABW4V5Q9</accession>
<gene>
    <name evidence="2" type="ORF">ACFSL2_05540</name>
</gene>
<feature type="compositionally biased region" description="Polar residues" evidence="1">
    <location>
        <begin position="170"/>
        <end position="195"/>
    </location>
</feature>
<evidence type="ECO:0008006" key="4">
    <source>
        <dbReference type="Google" id="ProtNLM"/>
    </source>
</evidence>
<name>A0ABW4V5Q9_9MICO</name>
<dbReference type="RefSeq" id="WP_377196887.1">
    <property type="nucleotide sequence ID" value="NZ_JBHUHF010000001.1"/>
</dbReference>
<feature type="region of interest" description="Disordered" evidence="1">
    <location>
        <begin position="80"/>
        <end position="203"/>
    </location>
</feature>
<proteinExistence type="predicted"/>
<dbReference type="EMBL" id="JBHUHF010000001">
    <property type="protein sequence ID" value="MFD2024968.1"/>
    <property type="molecule type" value="Genomic_DNA"/>
</dbReference>
<dbReference type="Proteomes" id="UP001597338">
    <property type="component" value="Unassembled WGS sequence"/>
</dbReference>
<comment type="caution">
    <text evidence="2">The sequence shown here is derived from an EMBL/GenBank/DDBJ whole genome shotgun (WGS) entry which is preliminary data.</text>
</comment>
<sequence>MSSDTVPRWPRIDAIVREDGSGEVTIDGTFHPITTGSLEEARVEVLRRVTENAAKVGRPVRASATGPEGLWNLIVHPDGTVVPEDDELAPASSPTPQVPASSPTPQVPPASAVEPTPTSAPGPVFEGAPVADLPPRSDPAPDPDDTVRRSPGIEAAKSPGVADWVRENATDSSPGDASDSLPSGMTGSTTGSVMSPMSGPVDAVPAAGAWAAACRHRRRLRPR</sequence>
<keyword evidence="3" id="KW-1185">Reference proteome</keyword>
<organism evidence="2 3">
    <name type="scientific">Promicromonospora aerolata</name>
    <dbReference type="NCBI Taxonomy" id="195749"/>
    <lineage>
        <taxon>Bacteria</taxon>
        <taxon>Bacillati</taxon>
        <taxon>Actinomycetota</taxon>
        <taxon>Actinomycetes</taxon>
        <taxon>Micrococcales</taxon>
        <taxon>Promicromonosporaceae</taxon>
        <taxon>Promicromonospora</taxon>
    </lineage>
</organism>
<evidence type="ECO:0000313" key="3">
    <source>
        <dbReference type="Proteomes" id="UP001597338"/>
    </source>
</evidence>
<feature type="compositionally biased region" description="Polar residues" evidence="1">
    <location>
        <begin position="92"/>
        <end position="104"/>
    </location>
</feature>
<reference evidence="3" key="1">
    <citation type="journal article" date="2019" name="Int. J. Syst. Evol. Microbiol.">
        <title>The Global Catalogue of Microorganisms (GCM) 10K type strain sequencing project: providing services to taxonomists for standard genome sequencing and annotation.</title>
        <authorList>
            <consortium name="The Broad Institute Genomics Platform"/>
            <consortium name="The Broad Institute Genome Sequencing Center for Infectious Disease"/>
            <person name="Wu L."/>
            <person name="Ma J."/>
        </authorList>
    </citation>
    <scope>NUCLEOTIDE SEQUENCE [LARGE SCALE GENOMIC DNA]</scope>
    <source>
        <strain evidence="3">CCM 7043</strain>
    </source>
</reference>
<evidence type="ECO:0000256" key="1">
    <source>
        <dbReference type="SAM" id="MobiDB-lite"/>
    </source>
</evidence>